<evidence type="ECO:0000313" key="3">
    <source>
        <dbReference type="Proteomes" id="UP000193431"/>
    </source>
</evidence>
<evidence type="ECO:0000313" key="2">
    <source>
        <dbReference type="EMBL" id="ARN78734.1"/>
    </source>
</evidence>
<dbReference type="RefSeq" id="WP_085767538.1">
    <property type="nucleotide sequence ID" value="NZ_CP019344.1"/>
</dbReference>
<keyword evidence="1" id="KW-0732">Signal</keyword>
<dbReference type="AlphaFoldDB" id="A0A1W6MMA2"/>
<name>A0A1W6MMA2_9FLAO</name>
<dbReference type="EMBL" id="CP019344">
    <property type="protein sequence ID" value="ARN78734.1"/>
    <property type="molecule type" value="Genomic_DNA"/>
</dbReference>
<proteinExistence type="predicted"/>
<dbReference type="Proteomes" id="UP000193431">
    <property type="component" value="Chromosome"/>
</dbReference>
<organism evidence="2 3">
    <name type="scientific">Nonlabens spongiae</name>
    <dbReference type="NCBI Taxonomy" id="331648"/>
    <lineage>
        <taxon>Bacteria</taxon>
        <taxon>Pseudomonadati</taxon>
        <taxon>Bacteroidota</taxon>
        <taxon>Flavobacteriia</taxon>
        <taxon>Flavobacteriales</taxon>
        <taxon>Flavobacteriaceae</taxon>
        <taxon>Nonlabens</taxon>
    </lineage>
</organism>
<dbReference type="STRING" id="331648.BST97_12430"/>
<evidence type="ECO:0000256" key="1">
    <source>
        <dbReference type="SAM" id="SignalP"/>
    </source>
</evidence>
<feature type="signal peptide" evidence="1">
    <location>
        <begin position="1"/>
        <end position="21"/>
    </location>
</feature>
<sequence length="265" mass="29956">MKKTTLLIAGFSILFASFSFAQESNDKSDDSHANRAPYDFLDIFDSSRRDKQEVMTQTEFLWSFGFNQALGDDNGIGDDYRFWGSGYFDVGLEFSTRLSKASNSPRLTYGLSLRYSSLRISGDDRQFATQDNVTTLQPIGVDADRSSFAQVGFHAPLHLEFGKREVQEYDDGIKRFGKGSNFVFGIGGYLGYITSSTQTVKFEREGRNVTDTRTNDFEINNFNYGLSAYAGYEDLQLYFSYGLNNILKDSPLEQNYVTLGIRLRG</sequence>
<protein>
    <recommendedName>
        <fullName evidence="4">Outer membrane protein beta-barrel domain-containing protein</fullName>
    </recommendedName>
</protein>
<dbReference type="OrthoDB" id="1466811at2"/>
<gene>
    <name evidence="2" type="ORF">BST97_12430</name>
</gene>
<accession>A0A1W6MMA2</accession>
<keyword evidence="3" id="KW-1185">Reference proteome</keyword>
<reference evidence="2 3" key="1">
    <citation type="submission" date="2016-11" db="EMBL/GenBank/DDBJ databases">
        <title>Trade-off between light-utilization and light-protection in marine flavobacteria.</title>
        <authorList>
            <person name="Kumagai Y."/>
        </authorList>
    </citation>
    <scope>NUCLEOTIDE SEQUENCE [LARGE SCALE GENOMIC DNA]</scope>
    <source>
        <strain evidence="2 3">JCM 13191</strain>
    </source>
</reference>
<evidence type="ECO:0008006" key="4">
    <source>
        <dbReference type="Google" id="ProtNLM"/>
    </source>
</evidence>
<feature type="chain" id="PRO_5013297898" description="Outer membrane protein beta-barrel domain-containing protein" evidence="1">
    <location>
        <begin position="22"/>
        <end position="265"/>
    </location>
</feature>